<evidence type="ECO:0000313" key="2">
    <source>
        <dbReference type="EMBL" id="KAF2021939.1"/>
    </source>
</evidence>
<feature type="transmembrane region" description="Helical" evidence="1">
    <location>
        <begin position="54"/>
        <end position="75"/>
    </location>
</feature>
<dbReference type="GeneID" id="54287667"/>
<keyword evidence="1" id="KW-0472">Membrane</keyword>
<evidence type="ECO:0000313" key="3">
    <source>
        <dbReference type="Proteomes" id="UP000799778"/>
    </source>
</evidence>
<keyword evidence="3" id="KW-1185">Reference proteome</keyword>
<dbReference type="Proteomes" id="UP000799778">
    <property type="component" value="Unassembled WGS sequence"/>
</dbReference>
<protein>
    <submittedName>
        <fullName evidence="2">Uncharacterized protein</fullName>
    </submittedName>
</protein>
<evidence type="ECO:0000256" key="1">
    <source>
        <dbReference type="SAM" id="Phobius"/>
    </source>
</evidence>
<keyword evidence="1" id="KW-1133">Transmembrane helix</keyword>
<sequence>PTFHPPSSRLPCSCSLCTTTLLLYYSTVSAHSNLPDFLLFSLSHFALALTLHSLTLHFLFTLFNSLIFLPLSLPFKTSSSSTSSSFLHSSLSPPPPPPPPTGLLSCLRRSTLFSRAAASLSTSTFRTFSTFPPVQDLPALLFKHARTHALVLHTPRRAAVATPFGQALLLLPHFPSPSKTTFFSLRHV</sequence>
<gene>
    <name evidence="2" type="ORF">BU24DRAFT_438809</name>
</gene>
<dbReference type="AlphaFoldDB" id="A0A6A5Y9C9"/>
<keyword evidence="1" id="KW-0812">Transmembrane</keyword>
<reference evidence="2" key="1">
    <citation type="journal article" date="2020" name="Stud. Mycol.">
        <title>101 Dothideomycetes genomes: a test case for predicting lifestyles and emergence of pathogens.</title>
        <authorList>
            <person name="Haridas S."/>
            <person name="Albert R."/>
            <person name="Binder M."/>
            <person name="Bloem J."/>
            <person name="Labutti K."/>
            <person name="Salamov A."/>
            <person name="Andreopoulos B."/>
            <person name="Baker S."/>
            <person name="Barry K."/>
            <person name="Bills G."/>
            <person name="Bluhm B."/>
            <person name="Cannon C."/>
            <person name="Castanera R."/>
            <person name="Culley D."/>
            <person name="Daum C."/>
            <person name="Ezra D."/>
            <person name="Gonzalez J."/>
            <person name="Henrissat B."/>
            <person name="Kuo A."/>
            <person name="Liang C."/>
            <person name="Lipzen A."/>
            <person name="Lutzoni F."/>
            <person name="Magnuson J."/>
            <person name="Mondo S."/>
            <person name="Nolan M."/>
            <person name="Ohm R."/>
            <person name="Pangilinan J."/>
            <person name="Park H.-J."/>
            <person name="Ramirez L."/>
            <person name="Alfaro M."/>
            <person name="Sun H."/>
            <person name="Tritt A."/>
            <person name="Yoshinaga Y."/>
            <person name="Zwiers L.-H."/>
            <person name="Turgeon B."/>
            <person name="Goodwin S."/>
            <person name="Spatafora J."/>
            <person name="Crous P."/>
            <person name="Grigoriev I."/>
        </authorList>
    </citation>
    <scope>NUCLEOTIDE SEQUENCE</scope>
    <source>
        <strain evidence="2">CBS 175.79</strain>
    </source>
</reference>
<name>A0A6A5Y9C9_9PLEO</name>
<proteinExistence type="predicted"/>
<dbReference type="RefSeq" id="XP_033390278.1">
    <property type="nucleotide sequence ID" value="XM_033530270.1"/>
</dbReference>
<organism evidence="2 3">
    <name type="scientific">Aaosphaeria arxii CBS 175.79</name>
    <dbReference type="NCBI Taxonomy" id="1450172"/>
    <lineage>
        <taxon>Eukaryota</taxon>
        <taxon>Fungi</taxon>
        <taxon>Dikarya</taxon>
        <taxon>Ascomycota</taxon>
        <taxon>Pezizomycotina</taxon>
        <taxon>Dothideomycetes</taxon>
        <taxon>Pleosporomycetidae</taxon>
        <taxon>Pleosporales</taxon>
        <taxon>Pleosporales incertae sedis</taxon>
        <taxon>Aaosphaeria</taxon>
    </lineage>
</organism>
<dbReference type="EMBL" id="ML978066">
    <property type="protein sequence ID" value="KAF2021939.1"/>
    <property type="molecule type" value="Genomic_DNA"/>
</dbReference>
<feature type="non-terminal residue" evidence="2">
    <location>
        <position position="1"/>
    </location>
</feature>
<feature type="non-terminal residue" evidence="2">
    <location>
        <position position="188"/>
    </location>
</feature>
<accession>A0A6A5Y9C9</accession>